<evidence type="ECO:0000259" key="2">
    <source>
        <dbReference type="Pfam" id="PF00156"/>
    </source>
</evidence>
<feature type="domain" description="Double zinc ribbon" evidence="3">
    <location>
        <begin position="11"/>
        <end position="72"/>
    </location>
</feature>
<protein>
    <submittedName>
        <fullName evidence="4">Amidophosphoribosyltransferase</fullName>
    </submittedName>
</protein>
<evidence type="ECO:0000259" key="3">
    <source>
        <dbReference type="Pfam" id="PF18912"/>
    </source>
</evidence>
<dbReference type="Pfam" id="PF00156">
    <property type="entry name" value="Pribosyltran"/>
    <property type="match status" value="1"/>
</dbReference>
<evidence type="ECO:0000256" key="1">
    <source>
        <dbReference type="ARBA" id="ARBA00008007"/>
    </source>
</evidence>
<dbReference type="EMBL" id="NOXG01000005">
    <property type="protein sequence ID" value="PYD75794.1"/>
    <property type="molecule type" value="Genomic_DNA"/>
</dbReference>
<dbReference type="InterPro" id="IPR029057">
    <property type="entry name" value="PRTase-like"/>
</dbReference>
<dbReference type="SUPFAM" id="SSF53271">
    <property type="entry name" value="PRTase-like"/>
    <property type="match status" value="1"/>
</dbReference>
<dbReference type="GO" id="GO:0016757">
    <property type="term" value="F:glycosyltransferase activity"/>
    <property type="evidence" value="ECO:0007669"/>
    <property type="project" value="UniProtKB-KW"/>
</dbReference>
<dbReference type="InterPro" id="IPR044005">
    <property type="entry name" value="DZR_2"/>
</dbReference>
<name>A0A318QD88_9PROT</name>
<keyword evidence="4" id="KW-0328">Glycosyltransferase</keyword>
<keyword evidence="4" id="KW-0808">Transferase</keyword>
<evidence type="ECO:0000313" key="5">
    <source>
        <dbReference type="Proteomes" id="UP000247609"/>
    </source>
</evidence>
<reference evidence="4 5" key="1">
    <citation type="submission" date="2017-07" db="EMBL/GenBank/DDBJ databases">
        <title>A draft genome sequence of Komagataeibacter sp. T5K1.</title>
        <authorList>
            <person name="Skraban J."/>
            <person name="Cleenwerck I."/>
            <person name="Vandamme P."/>
            <person name="Trcek J."/>
        </authorList>
    </citation>
    <scope>NUCLEOTIDE SEQUENCE [LARGE SCALE GENOMIC DNA]</scope>
    <source>
        <strain evidence="4 5">T5K1</strain>
    </source>
</reference>
<sequence length="250" mass="27439">MPHLRNAGRAALDLILPPHCLSCGVEVEQPGHVCPDCFGSLHLIGHPSCRKCGVPFTSEAAAGTDRLCAGCLHDPPPWDEGRAPLVYDEGSRRLILGLKYGDRTENAALLARYMYQAGRDMLGPDVILVPVPLHRWRLFRRRYNQSALLAHELARMGGCSHWPDALRRIRHTRPLGRLSRAERQEVLAGAITLRTRRASRVQGKHVVMVDDVMTTGSTLGTCVRVLRACGAARIDVLCAARVCPSGEGHP</sequence>
<organism evidence="4 5">
    <name type="scientific">Novacetimonas pomaceti</name>
    <dbReference type="NCBI Taxonomy" id="2021998"/>
    <lineage>
        <taxon>Bacteria</taxon>
        <taxon>Pseudomonadati</taxon>
        <taxon>Pseudomonadota</taxon>
        <taxon>Alphaproteobacteria</taxon>
        <taxon>Acetobacterales</taxon>
        <taxon>Acetobacteraceae</taxon>
        <taxon>Novacetimonas</taxon>
    </lineage>
</organism>
<dbReference type="Pfam" id="PF18912">
    <property type="entry name" value="DZR_2"/>
    <property type="match status" value="1"/>
</dbReference>
<dbReference type="InterPro" id="IPR051910">
    <property type="entry name" value="ComF/GntX_DNA_util-trans"/>
</dbReference>
<accession>A0A318QD88</accession>
<comment type="caution">
    <text evidence="4">The sequence shown here is derived from an EMBL/GenBank/DDBJ whole genome shotgun (WGS) entry which is preliminary data.</text>
</comment>
<dbReference type="Gene3D" id="3.40.50.2020">
    <property type="match status" value="1"/>
</dbReference>
<proteinExistence type="inferred from homology"/>
<dbReference type="PANTHER" id="PTHR47505">
    <property type="entry name" value="DNA UTILIZATION PROTEIN YHGH"/>
    <property type="match status" value="1"/>
</dbReference>
<gene>
    <name evidence="4" type="ORF">CFR71_06915</name>
</gene>
<dbReference type="Proteomes" id="UP000247609">
    <property type="component" value="Unassembled WGS sequence"/>
</dbReference>
<evidence type="ECO:0000313" key="4">
    <source>
        <dbReference type="EMBL" id="PYD75794.1"/>
    </source>
</evidence>
<feature type="domain" description="Phosphoribosyltransferase" evidence="2">
    <location>
        <begin position="194"/>
        <end position="239"/>
    </location>
</feature>
<dbReference type="InterPro" id="IPR000836">
    <property type="entry name" value="PRTase_dom"/>
</dbReference>
<dbReference type="AlphaFoldDB" id="A0A318QD88"/>
<dbReference type="CDD" id="cd06223">
    <property type="entry name" value="PRTases_typeI"/>
    <property type="match status" value="1"/>
</dbReference>
<dbReference type="PANTHER" id="PTHR47505:SF1">
    <property type="entry name" value="DNA UTILIZATION PROTEIN YHGH"/>
    <property type="match status" value="1"/>
</dbReference>
<comment type="similarity">
    <text evidence="1">Belongs to the ComF/GntX family.</text>
</comment>